<gene>
    <name evidence="1" type="ORF">Apau_0088</name>
</gene>
<dbReference type="Proteomes" id="UP000005096">
    <property type="component" value="Chromosome"/>
</dbReference>
<keyword evidence="2" id="KW-1185">Reference proteome</keyword>
<dbReference type="AlphaFoldDB" id="E3CWM1"/>
<dbReference type="InterPro" id="IPR022507">
    <property type="entry name" value="Metallophosphoesterase_RPA4764"/>
</dbReference>
<dbReference type="PANTHER" id="PTHR43143">
    <property type="entry name" value="METALLOPHOSPHOESTERASE, CALCINEURIN SUPERFAMILY"/>
    <property type="match status" value="1"/>
</dbReference>
<dbReference type="EMBL" id="CM001022">
    <property type="protein sequence ID" value="EFQ22526.1"/>
    <property type="molecule type" value="Genomic_DNA"/>
</dbReference>
<dbReference type="PROSITE" id="PS51257">
    <property type="entry name" value="PROKAR_LIPOPROTEIN"/>
    <property type="match status" value="1"/>
</dbReference>
<accession>E3CWM1</accession>
<dbReference type="InterPro" id="IPR051918">
    <property type="entry name" value="STPP_CPPED1"/>
</dbReference>
<dbReference type="PANTHER" id="PTHR43143:SF1">
    <property type="entry name" value="SERINE_THREONINE-PROTEIN PHOSPHATASE CPPED1"/>
    <property type="match status" value="1"/>
</dbReference>
<dbReference type="PaxDb" id="584708-Apau_0088"/>
<dbReference type="NCBIfam" id="TIGR03768">
    <property type="entry name" value="RPA4764"/>
    <property type="match status" value="1"/>
</dbReference>
<dbReference type="STRING" id="584708.Apau_0088"/>
<evidence type="ECO:0000313" key="1">
    <source>
        <dbReference type="EMBL" id="EFQ22526.1"/>
    </source>
</evidence>
<evidence type="ECO:0000313" key="2">
    <source>
        <dbReference type="Proteomes" id="UP000005096"/>
    </source>
</evidence>
<sequence length="576" mass="63654">MTLKRPTRRRTLPWLLLLLLSVWLSSGCGSSGQSTSQGYPIDPQVETTAARTVVPDGVPQSGDTIFPYEVSKYRENGYGTWHYGPGMALEKRLDLMPTGYPDAAVRRGRLLHFFTITDIHISDKESPSQAITYGYKGGLSSGYSPVMLCTTQVLDAAVQTANALHRRKPFDFALSLGDACNNTQYNELRWYIDVLDGGRITPDSGVKDDPNPGPLNDYQDSFQAPGLAPSIPWYQVIGNHDHFWIGSSPVNDYLRGIYTGEPLLALGTWQEVFYRPDGIDKRDYYMGAIDGRTLDGAVFGAGASRDFPVPPKVLAADANRRSLTRKEWLAEFFKTSGSPKGHGFPSSSVQTGFACYSFEPRSDVPLKVIALDDTQREDDVFDQGYGHGSLDKERYEWLVRELDEGQSQGKLMIIAAHIPIGVCPPGALDGWWSRAYVTEAQLIATLHRYPNLILWVAGHRHFNTITPFPSPDSTQPERGFWQVETSSLRDFPQQFRTFEIVANSDQTLSILATNVDPAVREGTPAALSRGYGVAAQQLFQNDLPALPTGVSNAELVVPLSPAMQATLGRWISSRNP</sequence>
<organism evidence="1 2">
    <name type="scientific">Aminomonas paucivorans DSM 12260</name>
    <dbReference type="NCBI Taxonomy" id="584708"/>
    <lineage>
        <taxon>Bacteria</taxon>
        <taxon>Thermotogati</taxon>
        <taxon>Synergistota</taxon>
        <taxon>Synergistia</taxon>
        <taxon>Synergistales</taxon>
        <taxon>Synergistaceae</taxon>
        <taxon>Aminomonas</taxon>
    </lineage>
</organism>
<dbReference type="eggNOG" id="COG1409">
    <property type="taxonomic scope" value="Bacteria"/>
</dbReference>
<proteinExistence type="predicted"/>
<reference evidence="1 2" key="1">
    <citation type="journal article" date="2010" name="Stand. Genomic Sci.">
        <title>Non-contiguous finished genome sequence of Aminomonas paucivorans type strain (GLU-3).</title>
        <authorList>
            <person name="Pitluck S."/>
            <person name="Yasawong M."/>
            <person name="Held B."/>
            <person name="Lapidus A."/>
            <person name="Nolan M."/>
            <person name="Copeland A."/>
            <person name="Lucas S."/>
            <person name="Del Rio T.G."/>
            <person name="Tice H."/>
            <person name="Cheng J.F."/>
            <person name="Chertkov O."/>
            <person name="Goodwin L."/>
            <person name="Tapia R."/>
            <person name="Han C."/>
            <person name="Liolios K."/>
            <person name="Ivanova N."/>
            <person name="Mavromatis K."/>
            <person name="Ovchinnikova G."/>
            <person name="Pati A."/>
            <person name="Chen A."/>
            <person name="Palaniappan K."/>
            <person name="Land M."/>
            <person name="Hauser L."/>
            <person name="Chang Y.J."/>
            <person name="Jeffries C.D."/>
            <person name="Pukall R."/>
            <person name="Spring S."/>
            <person name="Rohde M."/>
            <person name="Sikorski J."/>
            <person name="Goker M."/>
            <person name="Woyke T."/>
            <person name="Bristow J."/>
            <person name="Eisen J.A."/>
            <person name="Markowitz V."/>
            <person name="Hugenholtz P."/>
            <person name="Kyrpides N.C."/>
            <person name="Klenk H.P."/>
        </authorList>
    </citation>
    <scope>NUCLEOTIDE SEQUENCE [LARGE SCALE GENOMIC DNA]</scope>
    <source>
        <strain evidence="1 2">DSM 12260</strain>
    </source>
</reference>
<dbReference type="HOGENOM" id="CLU_018956_0_0_0"/>
<dbReference type="Gene3D" id="3.60.21.10">
    <property type="match status" value="2"/>
</dbReference>
<protein>
    <submittedName>
        <fullName evidence="1">Metallophosphoesterase</fullName>
    </submittedName>
</protein>
<name>E3CWM1_9BACT</name>
<dbReference type="SUPFAM" id="SSF56300">
    <property type="entry name" value="Metallo-dependent phosphatases"/>
    <property type="match status" value="1"/>
</dbReference>
<dbReference type="InterPro" id="IPR029052">
    <property type="entry name" value="Metallo-depent_PP-like"/>
</dbReference>